<dbReference type="OrthoDB" id="9783944at2"/>
<proteinExistence type="predicted"/>
<protein>
    <submittedName>
        <fullName evidence="3">Serine protease</fullName>
    </submittedName>
</protein>
<dbReference type="Gene3D" id="3.40.33.10">
    <property type="entry name" value="CAP"/>
    <property type="match status" value="1"/>
</dbReference>
<dbReference type="Pfam" id="PF00188">
    <property type="entry name" value="CAP"/>
    <property type="match status" value="1"/>
</dbReference>
<dbReference type="PANTHER" id="PTHR31157">
    <property type="entry name" value="SCP DOMAIN-CONTAINING PROTEIN"/>
    <property type="match status" value="1"/>
</dbReference>
<accession>A0A553ZW41</accession>
<feature type="domain" description="CAP-associated" evidence="2">
    <location>
        <begin position="99"/>
        <end position="233"/>
    </location>
</feature>
<dbReference type="Pfam" id="PF14504">
    <property type="entry name" value="CAP_assoc_N"/>
    <property type="match status" value="1"/>
</dbReference>
<keyword evidence="3" id="KW-0645">Protease</keyword>
<comment type="caution">
    <text evidence="3">The sequence shown here is derived from an EMBL/GenBank/DDBJ whole genome shotgun (WGS) entry which is preliminary data.</text>
</comment>
<evidence type="ECO:0000259" key="2">
    <source>
        <dbReference type="Pfam" id="PF14504"/>
    </source>
</evidence>
<dbReference type="GO" id="GO:0008233">
    <property type="term" value="F:peptidase activity"/>
    <property type="evidence" value="ECO:0007669"/>
    <property type="project" value="UniProtKB-KW"/>
</dbReference>
<dbReference type="InterPro" id="IPR029410">
    <property type="entry name" value="CAP_assoc"/>
</dbReference>
<evidence type="ECO:0000313" key="4">
    <source>
        <dbReference type="Proteomes" id="UP000318521"/>
    </source>
</evidence>
<dbReference type="SUPFAM" id="SSF55797">
    <property type="entry name" value="PR-1-like"/>
    <property type="match status" value="1"/>
</dbReference>
<gene>
    <name evidence="3" type="ORF">FN960_15310</name>
</gene>
<sequence length="372" mass="42748">MKRFILLLVIVLVAYGSRDYWWDAAKEQVPASIIDSFQSLQQTIENDLSLDGIAQYFDSLLSGETRLALPNNENEQIEVDAPTLTAPDEQLFSVHNIELGDSRSDVEEETGEPMRSTENEYGVDWVTYHEEYHNFVMVGYDSEDHVIGLYSNQDLISSPTEITYGTDKNEVREQLGDPETSVRKGMFSYQVNQDEEYDLFQIDNSYVTIFYDEHRDDTVTAIQIIEYDLEQSKDELYTEPNEQLTEGFEYQLFDLTNAARVVHGLPVLTWDDNVKETARKHSTDMAENNYFGHTNLEGESPFDRMQQDDIRFITAGENLAHGQFSSIFAHEGLMNSLGHRENILQESFEQLGVGVAFNEQAQPFYTEKFFTS</sequence>
<dbReference type="InterPro" id="IPR014044">
    <property type="entry name" value="CAP_dom"/>
</dbReference>
<dbReference type="RefSeq" id="WP_143849725.1">
    <property type="nucleotide sequence ID" value="NZ_VLXZ01000010.1"/>
</dbReference>
<name>A0A553ZW41_9BACI</name>
<reference evidence="3 4" key="1">
    <citation type="submission" date="2019-07" db="EMBL/GenBank/DDBJ databases">
        <authorList>
            <person name="Park Y.J."/>
            <person name="Jeong S.E."/>
            <person name="Jung H.S."/>
        </authorList>
    </citation>
    <scope>NUCLEOTIDE SEQUENCE [LARGE SCALE GENOMIC DNA]</scope>
    <source>
        <strain evidence="4">P16(2019)</strain>
    </source>
</reference>
<dbReference type="GO" id="GO:0006508">
    <property type="term" value="P:proteolysis"/>
    <property type="evidence" value="ECO:0007669"/>
    <property type="project" value="UniProtKB-KW"/>
</dbReference>
<keyword evidence="4" id="KW-1185">Reference proteome</keyword>
<dbReference type="CDD" id="cd05379">
    <property type="entry name" value="CAP_bacterial"/>
    <property type="match status" value="1"/>
</dbReference>
<evidence type="ECO:0000259" key="1">
    <source>
        <dbReference type="Pfam" id="PF00188"/>
    </source>
</evidence>
<dbReference type="AlphaFoldDB" id="A0A553ZW41"/>
<dbReference type="Proteomes" id="UP000318521">
    <property type="component" value="Unassembled WGS sequence"/>
</dbReference>
<dbReference type="EMBL" id="VLXZ01000010">
    <property type="protein sequence ID" value="TSB45536.1"/>
    <property type="molecule type" value="Genomic_DNA"/>
</dbReference>
<dbReference type="PANTHER" id="PTHR31157:SF1">
    <property type="entry name" value="SCP DOMAIN-CONTAINING PROTEIN"/>
    <property type="match status" value="1"/>
</dbReference>
<keyword evidence="3" id="KW-0378">Hydrolase</keyword>
<evidence type="ECO:0000313" key="3">
    <source>
        <dbReference type="EMBL" id="TSB45536.1"/>
    </source>
</evidence>
<organism evidence="3 4">
    <name type="scientific">Alkalicoccobacillus porphyridii</name>
    <dbReference type="NCBI Taxonomy" id="2597270"/>
    <lineage>
        <taxon>Bacteria</taxon>
        <taxon>Bacillati</taxon>
        <taxon>Bacillota</taxon>
        <taxon>Bacilli</taxon>
        <taxon>Bacillales</taxon>
        <taxon>Bacillaceae</taxon>
        <taxon>Alkalicoccobacillus</taxon>
    </lineage>
</organism>
<feature type="domain" description="SCP" evidence="1">
    <location>
        <begin position="253"/>
        <end position="362"/>
    </location>
</feature>
<dbReference type="InterPro" id="IPR035940">
    <property type="entry name" value="CAP_sf"/>
</dbReference>